<name>A0A428YZH0_KIBAR</name>
<dbReference type="Gene3D" id="3.30.565.10">
    <property type="entry name" value="Histidine kinase-like ATPase, C-terminal domain"/>
    <property type="match status" value="1"/>
</dbReference>
<evidence type="ECO:0000256" key="5">
    <source>
        <dbReference type="ARBA" id="ARBA00022777"/>
    </source>
</evidence>
<dbReference type="EMBL" id="QHKI01000044">
    <property type="protein sequence ID" value="RSM76078.1"/>
    <property type="molecule type" value="Genomic_DNA"/>
</dbReference>
<dbReference type="GO" id="GO:0004673">
    <property type="term" value="F:protein histidine kinase activity"/>
    <property type="evidence" value="ECO:0007669"/>
    <property type="project" value="UniProtKB-EC"/>
</dbReference>
<dbReference type="SMART" id="SM00387">
    <property type="entry name" value="HATPase_c"/>
    <property type="match status" value="1"/>
</dbReference>
<evidence type="ECO:0000256" key="2">
    <source>
        <dbReference type="ARBA" id="ARBA00012438"/>
    </source>
</evidence>
<dbReference type="Gene3D" id="6.10.340.10">
    <property type="match status" value="1"/>
</dbReference>
<dbReference type="InterPro" id="IPR003594">
    <property type="entry name" value="HATPase_dom"/>
</dbReference>
<feature type="compositionally biased region" description="Basic and acidic residues" evidence="8">
    <location>
        <begin position="944"/>
        <end position="956"/>
    </location>
</feature>
<feature type="compositionally biased region" description="Low complexity" evidence="8">
    <location>
        <begin position="734"/>
        <end position="743"/>
    </location>
</feature>
<dbReference type="Pfam" id="PF02518">
    <property type="entry name" value="HATPase_c"/>
    <property type="match status" value="1"/>
</dbReference>
<feature type="transmembrane region" description="Helical" evidence="9">
    <location>
        <begin position="378"/>
        <end position="400"/>
    </location>
</feature>
<evidence type="ECO:0000256" key="8">
    <source>
        <dbReference type="SAM" id="MobiDB-lite"/>
    </source>
</evidence>
<dbReference type="EC" id="2.7.13.3" evidence="2"/>
<feature type="domain" description="Histidine kinase/HSP90-like ATPase" evidence="10">
    <location>
        <begin position="586"/>
        <end position="699"/>
    </location>
</feature>
<evidence type="ECO:0000313" key="12">
    <source>
        <dbReference type="Proteomes" id="UP000287547"/>
    </source>
</evidence>
<dbReference type="Pfam" id="PF08376">
    <property type="entry name" value="NIT"/>
    <property type="match status" value="1"/>
</dbReference>
<feature type="region of interest" description="Disordered" evidence="8">
    <location>
        <begin position="1"/>
        <end position="70"/>
    </location>
</feature>
<feature type="compositionally biased region" description="Low complexity" evidence="8">
    <location>
        <begin position="1021"/>
        <end position="1044"/>
    </location>
</feature>
<comment type="caution">
    <text evidence="11">The sequence shown here is derived from an EMBL/GenBank/DDBJ whole genome shotgun (WGS) entry which is preliminary data.</text>
</comment>
<dbReference type="InterPro" id="IPR050980">
    <property type="entry name" value="2C_sensor_his_kinase"/>
</dbReference>
<keyword evidence="9" id="KW-1133">Transmembrane helix</keyword>
<evidence type="ECO:0000256" key="1">
    <source>
        <dbReference type="ARBA" id="ARBA00000085"/>
    </source>
</evidence>
<feature type="region of interest" description="Disordered" evidence="8">
    <location>
        <begin position="734"/>
        <end position="1085"/>
    </location>
</feature>
<sequence>MVRSSWPSGYRATGSNAGSVLGVPDQNAGVAGSSGFGRQAVMPGGEPADIGARPQGTRAPGGKTARAGSPWRMRNWRLRTKVLAVLIIPTLTALALGGLRAQEDLERAEAFRQTVNQVDLANNVTKVVHELQKERTLAVDNVAADRTAARAELDSQINTVNNARQELSEAAQRVNTDDEAALERYNRGLQRLAGLDALRQAAKETEYPHIAVKAAYTSIIEALVQLGREVNTAVTDRDLLRQATTVQGLSETKEFASQENASLQIAATVNSFPSGLLEEARAAEASFQAAQASFRANATPQELQFYSDTVSGPEVDDRERIKSTAFNKADNNLGLGIDKTALVRDGTVTVDKLRTVEENLLTNLRNSADALANTRTNFAWTNAAIVLALLIAALILMALVTRSILKPLRVLRTNALDVAYTRLPETVQRILADPDPVAASKHAVEPMPVFTREETGEVARSFDAVHEQAVRMAAEQALLRDNVNSIFVNLSRRSQALVERQLNLIDRLEQDEQDPDQLASLFELDHLATRMRRNSESLLVLSGTGLSRQLTRPVPAADVVGAAVSEVEQYARIEVLSAPEVAVQGRAVNDLVHLIAELLDNATSFSEPEKKVTVRMAATRKKELAIQITDQGVGMSADEIEAANRRLADPPDMDVSVTRRMGLYVVARLAQRHNIQVRLRDNEDIDGGLIARIIVPASLIQSSRGVQATNLTPTGGIPTLAPPVETTMGGTPTGTLSGTGTMGAQRTPPPPSRPGGGIANAFTGSLPRIGNDDSDPNITSMPSYPPPAYPPATENATNGSMPAIGGWAPDRLDQPPQQPGHDESTAYVPPLQQEQPDQAANASLFGDAFAAEKAAREAANPRPAPPPQPVNQDLDAPTERLPIYEAVLSQWFEEGDSDKRAPASERGRSTTPAAETSLPRREPGNATPPPPPPAHVEAMNGDSPHVEQHAEPEPVAHADPPPAPEPEPEPQPEPAPAHAAWQSPGDEGWQAAQALTKKAPEVVTSAGLPKRVPKAQLIPGSAPSRPASPQQQAQRAPALPPRSADAVRGRMSSFQQGIRRGRHAMAESYAGDQDSVESRQDEEQE</sequence>
<dbReference type="PANTHER" id="PTHR44936">
    <property type="entry name" value="SENSOR PROTEIN CREC"/>
    <property type="match status" value="1"/>
</dbReference>
<reference evidence="11 12" key="1">
    <citation type="submission" date="2018-05" db="EMBL/GenBank/DDBJ databases">
        <title>Evolution of GPA BGCs.</title>
        <authorList>
            <person name="Waglechner N."/>
            <person name="Wright G.D."/>
        </authorList>
    </citation>
    <scope>NUCLEOTIDE SEQUENCE [LARGE SCALE GENOMIC DNA]</scope>
    <source>
        <strain evidence="11 12">A82846</strain>
    </source>
</reference>
<evidence type="ECO:0000313" key="11">
    <source>
        <dbReference type="EMBL" id="RSM76078.1"/>
    </source>
</evidence>
<keyword evidence="6" id="KW-0902">Two-component regulatory system</keyword>
<dbReference type="GO" id="GO:0000160">
    <property type="term" value="P:phosphorelay signal transduction system"/>
    <property type="evidence" value="ECO:0007669"/>
    <property type="project" value="UniProtKB-KW"/>
</dbReference>
<feature type="compositionally biased region" description="Basic and acidic residues" evidence="8">
    <location>
        <begin position="1076"/>
        <end position="1085"/>
    </location>
</feature>
<dbReference type="SUPFAM" id="SSF55874">
    <property type="entry name" value="ATPase domain of HSP90 chaperone/DNA topoisomerase II/histidine kinase"/>
    <property type="match status" value="1"/>
</dbReference>
<feature type="transmembrane region" description="Helical" evidence="9">
    <location>
        <begin position="82"/>
        <end position="99"/>
    </location>
</feature>
<protein>
    <recommendedName>
        <fullName evidence="2">histidine kinase</fullName>
        <ecNumber evidence="2">2.7.13.3</ecNumber>
    </recommendedName>
</protein>
<dbReference type="PANTHER" id="PTHR44936:SF9">
    <property type="entry name" value="SENSOR PROTEIN CREC"/>
    <property type="match status" value="1"/>
</dbReference>
<dbReference type="InterPro" id="IPR036890">
    <property type="entry name" value="HATPase_C_sf"/>
</dbReference>
<feature type="compositionally biased region" description="Basic and acidic residues" evidence="8">
    <location>
        <begin position="897"/>
        <end position="908"/>
    </location>
</feature>
<feature type="compositionally biased region" description="Pro residues" evidence="8">
    <location>
        <begin position="959"/>
        <end position="975"/>
    </location>
</feature>
<evidence type="ECO:0000259" key="10">
    <source>
        <dbReference type="SMART" id="SM00387"/>
    </source>
</evidence>
<feature type="compositionally biased region" description="Low complexity" evidence="8">
    <location>
        <begin position="848"/>
        <end position="861"/>
    </location>
</feature>
<dbReference type="Proteomes" id="UP000287547">
    <property type="component" value="Unassembled WGS sequence"/>
</dbReference>
<keyword evidence="5" id="KW-0418">Kinase</keyword>
<evidence type="ECO:0000256" key="4">
    <source>
        <dbReference type="ARBA" id="ARBA00022679"/>
    </source>
</evidence>
<dbReference type="OrthoDB" id="3502710at2"/>
<keyword evidence="9" id="KW-0472">Membrane</keyword>
<evidence type="ECO:0000256" key="3">
    <source>
        <dbReference type="ARBA" id="ARBA00022553"/>
    </source>
</evidence>
<evidence type="ECO:0000256" key="6">
    <source>
        <dbReference type="ARBA" id="ARBA00023012"/>
    </source>
</evidence>
<keyword evidence="3" id="KW-0597">Phosphoprotein</keyword>
<dbReference type="AlphaFoldDB" id="A0A428YZH0"/>
<accession>A0A428YZH0</accession>
<keyword evidence="4" id="KW-0808">Transferase</keyword>
<evidence type="ECO:0000256" key="9">
    <source>
        <dbReference type="SAM" id="Phobius"/>
    </source>
</evidence>
<feature type="compositionally biased region" description="Polar residues" evidence="8">
    <location>
        <begin position="832"/>
        <end position="841"/>
    </location>
</feature>
<evidence type="ECO:0000256" key="7">
    <source>
        <dbReference type="SAM" id="Coils"/>
    </source>
</evidence>
<organism evidence="11 12">
    <name type="scientific">Kibdelosporangium aridum</name>
    <dbReference type="NCBI Taxonomy" id="2030"/>
    <lineage>
        <taxon>Bacteria</taxon>
        <taxon>Bacillati</taxon>
        <taxon>Actinomycetota</taxon>
        <taxon>Actinomycetes</taxon>
        <taxon>Pseudonocardiales</taxon>
        <taxon>Pseudonocardiaceae</taxon>
        <taxon>Kibdelosporangium</taxon>
    </lineage>
</organism>
<keyword evidence="7" id="KW-0175">Coiled coil</keyword>
<feature type="coiled-coil region" evidence="7">
    <location>
        <begin position="146"/>
        <end position="177"/>
    </location>
</feature>
<keyword evidence="9" id="KW-0812">Transmembrane</keyword>
<proteinExistence type="predicted"/>
<dbReference type="InterPro" id="IPR013587">
    <property type="entry name" value="Nitrate/nitrite_sensing"/>
</dbReference>
<comment type="catalytic activity">
    <reaction evidence="1">
        <text>ATP + protein L-histidine = ADP + protein N-phospho-L-histidine.</text>
        <dbReference type="EC" id="2.7.13.3"/>
    </reaction>
</comment>
<gene>
    <name evidence="11" type="ORF">DMH04_36880</name>
</gene>